<organism evidence="2 3">
    <name type="scientific">Symbiobacterium terraclitae</name>
    <dbReference type="NCBI Taxonomy" id="557451"/>
    <lineage>
        <taxon>Bacteria</taxon>
        <taxon>Bacillati</taxon>
        <taxon>Bacillota</taxon>
        <taxon>Clostridia</taxon>
        <taxon>Eubacteriales</taxon>
        <taxon>Symbiobacteriaceae</taxon>
        <taxon>Symbiobacterium</taxon>
    </lineage>
</organism>
<keyword evidence="3" id="KW-1185">Reference proteome</keyword>
<dbReference type="EMBL" id="JAGGLG010000027">
    <property type="protein sequence ID" value="MBP2019362.1"/>
    <property type="molecule type" value="Genomic_DNA"/>
</dbReference>
<dbReference type="InterPro" id="IPR009351">
    <property type="entry name" value="AlkZ-like"/>
</dbReference>
<accession>A0ABS4JUZ1</accession>
<comment type="caution">
    <text evidence="2">The sequence shown here is derived from an EMBL/GenBank/DDBJ whole genome shotgun (WGS) entry which is preliminary data.</text>
</comment>
<dbReference type="PANTHER" id="PTHR38479:SF2">
    <property type="entry name" value="WINGED HELIX DNA-BINDING DOMAIN-CONTAINING PROTEIN"/>
    <property type="match status" value="1"/>
</dbReference>
<sequence>MSCAGVDRCAVYADRQWLGRERKACDVVALARHLVGIQSQLPTTPGLAARARLADVGPDDVRHELEQTRRLVRTWTVRGTLHVVPAEDLPLFWQALRPEWEARWSKYLDNHVTRQQRADAAEACLQILARGPATRAELLAGAQEILDCRDEWVAYLFSSWGGVLKDLAYAGKVVYGPERDGEVQFVRTEDWVGIPELNKDPDDILAALLERYLLAYSPARLQDFVHWSGVTAKRAREALARLKGRVEVRDGWLVRAREDDQPPGDVGVVRLLPKFDPYLLAHKEKFYLDEAHYKAVFRQAADVAAVILSRGRVIGTWRAQGHRVTPELFAPVDGAVAAALEQELEALSAWLRQPVQTGQGRRSALRAGRTSRLEGAPPDQPDGCAS</sequence>
<gene>
    <name evidence="2" type="ORF">J2Z79_002801</name>
</gene>
<dbReference type="Pfam" id="PF06224">
    <property type="entry name" value="AlkZ-like"/>
    <property type="match status" value="1"/>
</dbReference>
<name>A0ABS4JUZ1_9FIRM</name>
<reference evidence="2 3" key="1">
    <citation type="submission" date="2021-03" db="EMBL/GenBank/DDBJ databases">
        <title>Genomic Encyclopedia of Type Strains, Phase IV (KMG-IV): sequencing the most valuable type-strain genomes for metagenomic binning, comparative biology and taxonomic classification.</title>
        <authorList>
            <person name="Goeker M."/>
        </authorList>
    </citation>
    <scope>NUCLEOTIDE SEQUENCE [LARGE SCALE GENOMIC DNA]</scope>
    <source>
        <strain evidence="2 3">DSM 27138</strain>
    </source>
</reference>
<proteinExistence type="predicted"/>
<protein>
    <recommendedName>
        <fullName evidence="4">Winged helix DNA-binding domain-containing protein</fullName>
    </recommendedName>
</protein>
<evidence type="ECO:0000313" key="2">
    <source>
        <dbReference type="EMBL" id="MBP2019362.1"/>
    </source>
</evidence>
<dbReference type="Proteomes" id="UP001519289">
    <property type="component" value="Unassembled WGS sequence"/>
</dbReference>
<dbReference type="RefSeq" id="WP_209467475.1">
    <property type="nucleotide sequence ID" value="NZ_JAGGLG010000027.1"/>
</dbReference>
<evidence type="ECO:0000313" key="3">
    <source>
        <dbReference type="Proteomes" id="UP001519289"/>
    </source>
</evidence>
<feature type="region of interest" description="Disordered" evidence="1">
    <location>
        <begin position="360"/>
        <end position="386"/>
    </location>
</feature>
<evidence type="ECO:0000256" key="1">
    <source>
        <dbReference type="SAM" id="MobiDB-lite"/>
    </source>
</evidence>
<dbReference type="PANTHER" id="PTHR38479">
    <property type="entry name" value="LMO0824 PROTEIN"/>
    <property type="match status" value="1"/>
</dbReference>
<evidence type="ECO:0008006" key="4">
    <source>
        <dbReference type="Google" id="ProtNLM"/>
    </source>
</evidence>